<evidence type="ECO:0000313" key="1">
    <source>
        <dbReference type="EMBL" id="NEI72270.1"/>
    </source>
</evidence>
<dbReference type="RefSeq" id="WP_163989415.1">
    <property type="nucleotide sequence ID" value="NZ_WUEY01000011.1"/>
</dbReference>
<comment type="caution">
    <text evidence="1">The sequence shown here is derived from an EMBL/GenBank/DDBJ whole genome shotgun (WGS) entry which is preliminary data.</text>
</comment>
<dbReference type="AlphaFoldDB" id="A0A6L9UDU5"/>
<gene>
    <name evidence="1" type="ORF">GR212_22045</name>
</gene>
<name>A0A6L9UDU5_9HYPH</name>
<accession>A0A6L9UDU5</accession>
<dbReference type="EMBL" id="WUEY01000011">
    <property type="protein sequence ID" value="NEI72270.1"/>
    <property type="molecule type" value="Genomic_DNA"/>
</dbReference>
<protein>
    <submittedName>
        <fullName evidence="1">Uncharacterized protein</fullName>
    </submittedName>
</protein>
<organism evidence="1 2">
    <name type="scientific">Rhizobium lusitanum</name>
    <dbReference type="NCBI Taxonomy" id="293958"/>
    <lineage>
        <taxon>Bacteria</taxon>
        <taxon>Pseudomonadati</taxon>
        <taxon>Pseudomonadota</taxon>
        <taxon>Alphaproteobacteria</taxon>
        <taxon>Hyphomicrobiales</taxon>
        <taxon>Rhizobiaceae</taxon>
        <taxon>Rhizobium/Agrobacterium group</taxon>
        <taxon>Rhizobium</taxon>
    </lineage>
</organism>
<evidence type="ECO:0000313" key="2">
    <source>
        <dbReference type="Proteomes" id="UP000483035"/>
    </source>
</evidence>
<reference evidence="1 2" key="1">
    <citation type="submission" date="2019-12" db="EMBL/GenBank/DDBJ databases">
        <title>Rhizobium genotypes associated with high levels of biological nitrogen fixation by grain legumes in a temperate-maritime cropping system.</title>
        <authorList>
            <person name="Maluk M."/>
            <person name="Francesc Ferrando Molina F."/>
            <person name="Lopez Del Egido L."/>
            <person name="Lafos M."/>
            <person name="Langarica-Fuentes A."/>
            <person name="Gebre Yohannes G."/>
            <person name="Young M.W."/>
            <person name="Martin P."/>
            <person name="Gantlett R."/>
            <person name="Kenicer G."/>
            <person name="Hawes C."/>
            <person name="Begg G.S."/>
            <person name="Quilliam R.S."/>
            <person name="Squire G.R."/>
            <person name="Poole P.S."/>
            <person name="Young P.W."/>
            <person name="Iannetta P.M."/>
            <person name="James E.K."/>
        </authorList>
    </citation>
    <scope>NUCLEOTIDE SEQUENCE [LARGE SCALE GENOMIC DNA]</scope>
    <source>
        <strain evidence="1 2">JHI1118</strain>
    </source>
</reference>
<proteinExistence type="predicted"/>
<sequence length="325" mass="35642">MTSHRIGVYYAWDRASETAAPLEIIENRFPALFESRRILYPHFEELSDPAQFDQGIAGFLDQILKKNFVAFVEHAAATTGQAVLEIERGGDAGSVVRIDDKTLEAIDTLIIISFDSLRTHQQAGAEEIEAVRSFLAKPGNLLFVCPHHDIGDVDDVAQEERTEIQTEHFLHHGDRTIPPQQRFGGFARTLLAGLGLPIENRFGLHPASEPDGSPSPIKVEHDLDRLGLLSDVPTFNLHPHLPHFVSIGDAAGKMDVLVRQSIDLAAPPHPFTRDGRSTFDALLQSRPGVFGGDLLVGDATLWSSTAGGLESLRRLWTNVVSRGDG</sequence>
<dbReference type="Proteomes" id="UP000483035">
    <property type="component" value="Unassembled WGS sequence"/>
</dbReference>